<dbReference type="EMBL" id="JACAGB010000035">
    <property type="protein sequence ID" value="KAF6294145.1"/>
    <property type="molecule type" value="Genomic_DNA"/>
</dbReference>
<dbReference type="PANTHER" id="PTHR10492:SF57">
    <property type="entry name" value="ATP-DEPENDENT DNA HELICASE"/>
    <property type="match status" value="1"/>
</dbReference>
<evidence type="ECO:0000313" key="1">
    <source>
        <dbReference type="EMBL" id="KAF6294145.1"/>
    </source>
</evidence>
<evidence type="ECO:0008006" key="3">
    <source>
        <dbReference type="Google" id="ProtNLM"/>
    </source>
</evidence>
<dbReference type="Proteomes" id="UP000558488">
    <property type="component" value="Unassembled WGS sequence"/>
</dbReference>
<protein>
    <recommendedName>
        <fullName evidence="3">DNA helicase</fullName>
    </recommendedName>
</protein>
<accession>A0A7J7T0X8</accession>
<dbReference type="PANTHER" id="PTHR10492">
    <property type="match status" value="1"/>
</dbReference>
<gene>
    <name evidence="1" type="ORF">mPipKuh1_009743</name>
</gene>
<evidence type="ECO:0000313" key="2">
    <source>
        <dbReference type="Proteomes" id="UP000558488"/>
    </source>
</evidence>
<sequence length="143" mass="16323">MLKLTTNMHVQLQNDRSAETFSHQSLEIENGKVPVDLTSGRISLPHTFCNLVTSKEELVEKIFPNIQTNYKNHNWLNERAILSAKNKDIYELHNIIQSNIQSDAVTYKSVDTVVEADEAVNYPTKFLNSLDLRLKIGLPIIML</sequence>
<keyword evidence="2" id="KW-1185">Reference proteome</keyword>
<comment type="caution">
    <text evidence="1">The sequence shown here is derived from an EMBL/GenBank/DDBJ whole genome shotgun (WGS) entry which is preliminary data.</text>
</comment>
<organism evidence="1 2">
    <name type="scientific">Pipistrellus kuhlii</name>
    <name type="common">Kuhl's pipistrelle</name>
    <dbReference type="NCBI Taxonomy" id="59472"/>
    <lineage>
        <taxon>Eukaryota</taxon>
        <taxon>Metazoa</taxon>
        <taxon>Chordata</taxon>
        <taxon>Craniata</taxon>
        <taxon>Vertebrata</taxon>
        <taxon>Euteleostomi</taxon>
        <taxon>Mammalia</taxon>
        <taxon>Eutheria</taxon>
        <taxon>Laurasiatheria</taxon>
        <taxon>Chiroptera</taxon>
        <taxon>Yangochiroptera</taxon>
        <taxon>Vespertilionidae</taxon>
        <taxon>Pipistrellus</taxon>
    </lineage>
</organism>
<reference evidence="1 2" key="1">
    <citation type="journal article" date="2020" name="Nature">
        <title>Six reference-quality genomes reveal evolution of bat adaptations.</title>
        <authorList>
            <person name="Jebb D."/>
            <person name="Huang Z."/>
            <person name="Pippel M."/>
            <person name="Hughes G.M."/>
            <person name="Lavrichenko K."/>
            <person name="Devanna P."/>
            <person name="Winkler S."/>
            <person name="Jermiin L.S."/>
            <person name="Skirmuntt E.C."/>
            <person name="Katzourakis A."/>
            <person name="Burkitt-Gray L."/>
            <person name="Ray D.A."/>
            <person name="Sullivan K.A.M."/>
            <person name="Roscito J.G."/>
            <person name="Kirilenko B.M."/>
            <person name="Davalos L.M."/>
            <person name="Corthals A.P."/>
            <person name="Power M.L."/>
            <person name="Jones G."/>
            <person name="Ransome R.D."/>
            <person name="Dechmann D.K.N."/>
            <person name="Locatelli A.G."/>
            <person name="Puechmaille S.J."/>
            <person name="Fedrigo O."/>
            <person name="Jarvis E.D."/>
            <person name="Hiller M."/>
            <person name="Vernes S.C."/>
            <person name="Myers E.W."/>
            <person name="Teeling E.C."/>
        </authorList>
    </citation>
    <scope>NUCLEOTIDE SEQUENCE [LARGE SCALE GENOMIC DNA]</scope>
    <source>
        <strain evidence="1">MPipKuh1</strain>
        <tissue evidence="1">Flight muscle</tissue>
    </source>
</reference>
<dbReference type="AlphaFoldDB" id="A0A7J7T0X8"/>
<proteinExistence type="predicted"/>
<name>A0A7J7T0X8_PIPKU</name>